<feature type="transmembrane region" description="Helical" evidence="8">
    <location>
        <begin position="116"/>
        <end position="138"/>
    </location>
</feature>
<dbReference type="InterPro" id="IPR024194">
    <property type="entry name" value="Ac/AlaTfrase_AlgI/DltB"/>
</dbReference>
<feature type="transmembrane region" description="Helical" evidence="8">
    <location>
        <begin position="350"/>
        <end position="370"/>
    </location>
</feature>
<dbReference type="Pfam" id="PF03062">
    <property type="entry name" value="MBOAT"/>
    <property type="match status" value="1"/>
</dbReference>
<feature type="transmembrane region" description="Helical" evidence="8">
    <location>
        <begin position="78"/>
        <end position="96"/>
    </location>
</feature>
<evidence type="ECO:0000256" key="6">
    <source>
        <dbReference type="ARBA" id="ARBA00023136"/>
    </source>
</evidence>
<protein>
    <submittedName>
        <fullName evidence="9">MBOAT family protein</fullName>
    </submittedName>
</protein>
<dbReference type="GO" id="GO:0016746">
    <property type="term" value="F:acyltransferase activity"/>
    <property type="evidence" value="ECO:0007669"/>
    <property type="project" value="UniProtKB-KW"/>
</dbReference>
<evidence type="ECO:0000313" key="10">
    <source>
        <dbReference type="Proteomes" id="UP001199424"/>
    </source>
</evidence>
<feature type="transmembrane region" description="Helical" evidence="8">
    <location>
        <begin position="408"/>
        <end position="425"/>
    </location>
</feature>
<dbReference type="InterPro" id="IPR051085">
    <property type="entry name" value="MB_O-acyltransferase"/>
</dbReference>
<evidence type="ECO:0000256" key="3">
    <source>
        <dbReference type="ARBA" id="ARBA00022475"/>
    </source>
</evidence>
<keyword evidence="7" id="KW-0012">Acyltransferase</keyword>
<reference evidence="9" key="1">
    <citation type="submission" date="2021-10" db="EMBL/GenBank/DDBJ databases">
        <title>Anaerobic single-cell dispensing facilitates the cultivation of human gut bacteria.</title>
        <authorList>
            <person name="Afrizal A."/>
        </authorList>
    </citation>
    <scope>NUCLEOTIDE SEQUENCE</scope>
    <source>
        <strain evidence="9">CLA-AA-H250</strain>
    </source>
</reference>
<name>A0AAE3DGI8_9FIRM</name>
<dbReference type="InterPro" id="IPR004299">
    <property type="entry name" value="MBOAT_fam"/>
</dbReference>
<organism evidence="9 10">
    <name type="scientific">Hominenteromicrobium mulieris</name>
    <dbReference type="NCBI Taxonomy" id="2885357"/>
    <lineage>
        <taxon>Bacteria</taxon>
        <taxon>Bacillati</taxon>
        <taxon>Bacillota</taxon>
        <taxon>Clostridia</taxon>
        <taxon>Eubacteriales</taxon>
        <taxon>Oscillospiraceae</taxon>
        <taxon>Hominenteromicrobium</taxon>
    </lineage>
</organism>
<dbReference type="GO" id="GO:0042121">
    <property type="term" value="P:alginic acid biosynthetic process"/>
    <property type="evidence" value="ECO:0007669"/>
    <property type="project" value="InterPro"/>
</dbReference>
<feature type="transmembrane region" description="Helical" evidence="8">
    <location>
        <begin position="445"/>
        <end position="471"/>
    </location>
</feature>
<feature type="transmembrane region" description="Helical" evidence="8">
    <location>
        <begin position="219"/>
        <end position="239"/>
    </location>
</feature>
<feature type="transmembrane region" description="Helical" evidence="8">
    <location>
        <begin position="303"/>
        <end position="329"/>
    </location>
</feature>
<dbReference type="PIRSF" id="PIRSF500217">
    <property type="entry name" value="AlgI"/>
    <property type="match status" value="1"/>
</dbReference>
<dbReference type="GO" id="GO:0005886">
    <property type="term" value="C:plasma membrane"/>
    <property type="evidence" value="ECO:0007669"/>
    <property type="project" value="UniProtKB-SubCell"/>
</dbReference>
<keyword evidence="3 7" id="KW-1003">Cell membrane</keyword>
<dbReference type="RefSeq" id="WP_308449839.1">
    <property type="nucleotide sequence ID" value="NZ_JAJEQC010000013.1"/>
</dbReference>
<dbReference type="InterPro" id="IPR028362">
    <property type="entry name" value="AlgI"/>
</dbReference>
<dbReference type="EMBL" id="JAJEQC010000013">
    <property type="protein sequence ID" value="MCC2137671.1"/>
    <property type="molecule type" value="Genomic_DNA"/>
</dbReference>
<keyword evidence="7" id="KW-0808">Transferase</keyword>
<keyword evidence="5 8" id="KW-1133">Transmembrane helix</keyword>
<evidence type="ECO:0000256" key="7">
    <source>
        <dbReference type="PIRNR" id="PIRNR016636"/>
    </source>
</evidence>
<sequence>MVFADLFFIYVFLPLCLICYGLAKKLSTKNIVLIVFSLIFYAWGEPLWILLLLFSSFFNWFIGILIGKFRDTPRAKLAVGGGILVDILLLLIFKYSAFIVENLNAVSGAAIPVPQITLPIGISFYTFQAISYILDCYWETVDVQPKYHKFLLYLSLFPQLIAGPIVRYSVVEQEIDNRSVNATDLCEGALRVILGLAKKVIIANNLWSIVNTFFGKDITGLSVLGTWYTIIVYSLYVYFDFSGYSDIAIGLGRMFGFHFDENFRHPFACTTIAEFWQRWHISLGSFFRDYLLYVPFFGKPRKYFGLFLVWFCTGLWHGAAWNFILWGLYYGCFMLFEQKMGKKRMKKWPIVWKHVYTKLVIILGFGIFYFEDLGQLGQFFLNITGISMIANGAPFTDPMTFSSLRNNIFLILFAILVSLPVLPKIKSYFLESKNDTVYTIGRVGSVAVCMVLLAVVSVLLVDTTNNVFLYFRF</sequence>
<keyword evidence="6 7" id="KW-0472">Membrane</keyword>
<feature type="transmembrane region" description="Helical" evidence="8">
    <location>
        <begin position="28"/>
        <end position="43"/>
    </location>
</feature>
<dbReference type="Proteomes" id="UP001199424">
    <property type="component" value="Unassembled WGS sequence"/>
</dbReference>
<keyword evidence="10" id="KW-1185">Reference proteome</keyword>
<dbReference type="PANTHER" id="PTHR13285">
    <property type="entry name" value="ACYLTRANSFERASE"/>
    <property type="match status" value="1"/>
</dbReference>
<evidence type="ECO:0000256" key="5">
    <source>
        <dbReference type="ARBA" id="ARBA00022989"/>
    </source>
</evidence>
<evidence type="ECO:0000256" key="1">
    <source>
        <dbReference type="ARBA" id="ARBA00004651"/>
    </source>
</evidence>
<feature type="transmembrane region" description="Helical" evidence="8">
    <location>
        <begin position="150"/>
        <end position="168"/>
    </location>
</feature>
<evidence type="ECO:0000256" key="4">
    <source>
        <dbReference type="ARBA" id="ARBA00022692"/>
    </source>
</evidence>
<dbReference type="PIRSF" id="PIRSF016636">
    <property type="entry name" value="AlgI_DltB"/>
    <property type="match status" value="1"/>
</dbReference>
<evidence type="ECO:0000313" key="9">
    <source>
        <dbReference type="EMBL" id="MCC2137671.1"/>
    </source>
</evidence>
<comment type="subcellular location">
    <subcellularLocation>
        <location evidence="1">Cell membrane</location>
        <topology evidence="1">Multi-pass membrane protein</topology>
    </subcellularLocation>
</comment>
<dbReference type="PANTHER" id="PTHR13285:SF18">
    <property type="entry name" value="PROTEIN-CYSTEINE N-PALMITOYLTRANSFERASE RASP"/>
    <property type="match status" value="1"/>
</dbReference>
<evidence type="ECO:0000256" key="2">
    <source>
        <dbReference type="ARBA" id="ARBA00010323"/>
    </source>
</evidence>
<gene>
    <name evidence="9" type="ORF">LKD31_11715</name>
</gene>
<comment type="similarity">
    <text evidence="2 7">Belongs to the membrane-bound acyltransferase family.</text>
</comment>
<evidence type="ECO:0000256" key="8">
    <source>
        <dbReference type="SAM" id="Phobius"/>
    </source>
</evidence>
<keyword evidence="4 8" id="KW-0812">Transmembrane</keyword>
<proteinExistence type="inferred from homology"/>
<dbReference type="AlphaFoldDB" id="A0AAE3DGI8"/>
<accession>A0AAE3DGI8</accession>
<comment type="caution">
    <text evidence="9">The sequence shown here is derived from an EMBL/GenBank/DDBJ whole genome shotgun (WGS) entry which is preliminary data.</text>
</comment>
<feature type="transmembrane region" description="Helical" evidence="8">
    <location>
        <begin position="6"/>
        <end position="23"/>
    </location>
</feature>